<evidence type="ECO:0000256" key="1">
    <source>
        <dbReference type="ARBA" id="ARBA00012404"/>
    </source>
</evidence>
<dbReference type="AlphaFoldDB" id="A0A940DW48"/>
<dbReference type="PANTHER" id="PTHR43018:SF1">
    <property type="entry name" value="PROTEIN AROA(G)"/>
    <property type="match status" value="1"/>
</dbReference>
<dbReference type="InterPro" id="IPR002701">
    <property type="entry name" value="CM_II_prokaryot"/>
</dbReference>
<proteinExistence type="predicted"/>
<dbReference type="Gene3D" id="3.20.20.70">
    <property type="entry name" value="Aldolase class I"/>
    <property type="match status" value="1"/>
</dbReference>
<evidence type="ECO:0000256" key="2">
    <source>
        <dbReference type="ARBA" id="ARBA00022679"/>
    </source>
</evidence>
<dbReference type="Proteomes" id="UP000725002">
    <property type="component" value="Unassembled WGS sequence"/>
</dbReference>
<dbReference type="SUPFAM" id="SSF48600">
    <property type="entry name" value="Chorismate mutase II"/>
    <property type="match status" value="1"/>
</dbReference>
<dbReference type="InterPro" id="IPR036979">
    <property type="entry name" value="CM_dom_sf"/>
</dbReference>
<reference evidence="5" key="2">
    <citation type="journal article" date="2021" name="PeerJ">
        <title>Extensive microbial diversity within the chicken gut microbiome revealed by metagenomics and culture.</title>
        <authorList>
            <person name="Gilroy R."/>
            <person name="Ravi A."/>
            <person name="Getino M."/>
            <person name="Pursley I."/>
            <person name="Horton D.L."/>
            <person name="Alikhan N.F."/>
            <person name="Baker D."/>
            <person name="Gharbi K."/>
            <person name="Hall N."/>
            <person name="Watson M."/>
            <person name="Adriaenssens E.M."/>
            <person name="Foster-Nyarko E."/>
            <person name="Jarju S."/>
            <person name="Secka A."/>
            <person name="Antonio M."/>
            <person name="Oren A."/>
            <person name="Chaudhuri R.R."/>
            <person name="La Ragione R."/>
            <person name="Hildebrand F."/>
            <person name="Pallen M.J."/>
        </authorList>
    </citation>
    <scope>NUCLEOTIDE SEQUENCE</scope>
    <source>
        <strain evidence="5">G3-8215</strain>
    </source>
</reference>
<dbReference type="InterPro" id="IPR006218">
    <property type="entry name" value="DAHP1/KDSA"/>
</dbReference>
<dbReference type="PANTHER" id="PTHR43018">
    <property type="entry name" value="PHOSPHO-2-DEHYDRO-3-DEOXYHEPTONATE ALDOLASE"/>
    <property type="match status" value="1"/>
</dbReference>
<evidence type="ECO:0000259" key="4">
    <source>
        <dbReference type="PROSITE" id="PS51168"/>
    </source>
</evidence>
<comment type="caution">
    <text evidence="5">The sequence shown here is derived from an EMBL/GenBank/DDBJ whole genome shotgun (WGS) entry which is preliminary data.</text>
</comment>
<protein>
    <recommendedName>
        <fullName evidence="1">chorismate mutase</fullName>
        <ecNumber evidence="1">5.4.99.5</ecNumber>
    </recommendedName>
</protein>
<dbReference type="SUPFAM" id="SSF51569">
    <property type="entry name" value="Aldolase"/>
    <property type="match status" value="1"/>
</dbReference>
<dbReference type="Pfam" id="PF01817">
    <property type="entry name" value="CM_2"/>
    <property type="match status" value="1"/>
</dbReference>
<sequence>MERRLEIVPVNEWDLFPQGQPLVIAGPCSAESEIQVMETARRIKSLGVNVFRAGIWKPRTHPNTFEGIGTPGLKWLQRVKHELGMKICTEVASERHVFDCLKYGVDMVWLGARTTANPFLVQEIAEALRDVDIPVLVKNPVSPDLDLWVGALERLNQVGVKKIGVIHRGFSTFDKIKYRNSPEWQIAVELRSRYPQLPFFCDPSHMAGSTEYIEEISQRSLDLGLDGLMIETHCDPSCALSDARQQLTPEQLGELLGRLVVRNQDSDNVEYKENIDQLRAQIDVIDDNILYILASRMKISRKIGEYKKKNNIAILQTSRWDSVLEKVMAKGAEYGLSEKFVTTLFNAIHDASVQEQNAILGSSSQEGK</sequence>
<dbReference type="EC" id="5.4.99.5" evidence="1"/>
<organism evidence="5 6">
    <name type="scientific">Candidatus Cryptobacteroides avicola</name>
    <dbReference type="NCBI Taxonomy" id="2840757"/>
    <lineage>
        <taxon>Bacteria</taxon>
        <taxon>Pseudomonadati</taxon>
        <taxon>Bacteroidota</taxon>
        <taxon>Bacteroidia</taxon>
        <taxon>Bacteroidales</taxon>
        <taxon>Candidatus Cryptobacteroides</taxon>
    </lineage>
</organism>
<evidence type="ECO:0000313" key="6">
    <source>
        <dbReference type="Proteomes" id="UP000725002"/>
    </source>
</evidence>
<reference evidence="5" key="1">
    <citation type="submission" date="2020-10" db="EMBL/GenBank/DDBJ databases">
        <authorList>
            <person name="Gilroy R."/>
        </authorList>
    </citation>
    <scope>NUCLEOTIDE SEQUENCE</scope>
    <source>
        <strain evidence="5">G3-8215</strain>
    </source>
</reference>
<dbReference type="SMART" id="SM00830">
    <property type="entry name" value="CM_2"/>
    <property type="match status" value="1"/>
</dbReference>
<dbReference type="Gene3D" id="1.20.59.10">
    <property type="entry name" value="Chorismate mutase"/>
    <property type="match status" value="1"/>
</dbReference>
<feature type="domain" description="Chorismate mutase" evidence="4">
    <location>
        <begin position="269"/>
        <end position="360"/>
    </location>
</feature>
<name>A0A940DW48_9BACT</name>
<dbReference type="GO" id="GO:0004106">
    <property type="term" value="F:chorismate mutase activity"/>
    <property type="evidence" value="ECO:0007669"/>
    <property type="project" value="UniProtKB-EC"/>
</dbReference>
<dbReference type="GO" id="GO:0016740">
    <property type="term" value="F:transferase activity"/>
    <property type="evidence" value="ECO:0007669"/>
    <property type="project" value="UniProtKB-KW"/>
</dbReference>
<evidence type="ECO:0000313" key="5">
    <source>
        <dbReference type="EMBL" id="MBO8484191.1"/>
    </source>
</evidence>
<dbReference type="PROSITE" id="PS51168">
    <property type="entry name" value="CHORISMATE_MUT_2"/>
    <property type="match status" value="1"/>
</dbReference>
<accession>A0A940DW48</accession>
<feature type="coiled-coil region" evidence="3">
    <location>
        <begin position="261"/>
        <end position="288"/>
    </location>
</feature>
<dbReference type="InterPro" id="IPR052899">
    <property type="entry name" value="Class-I_DAHP_synthase"/>
</dbReference>
<keyword evidence="2" id="KW-0808">Transferase</keyword>
<dbReference type="Pfam" id="PF00793">
    <property type="entry name" value="DAHP_synth_1"/>
    <property type="match status" value="1"/>
</dbReference>
<dbReference type="InterPro" id="IPR013785">
    <property type="entry name" value="Aldolase_TIM"/>
</dbReference>
<evidence type="ECO:0000256" key="3">
    <source>
        <dbReference type="SAM" id="Coils"/>
    </source>
</evidence>
<dbReference type="EMBL" id="JADILV010000060">
    <property type="protein sequence ID" value="MBO8484191.1"/>
    <property type="molecule type" value="Genomic_DNA"/>
</dbReference>
<gene>
    <name evidence="5" type="ORF">IAB75_08785</name>
</gene>
<dbReference type="GO" id="GO:0046417">
    <property type="term" value="P:chorismate metabolic process"/>
    <property type="evidence" value="ECO:0007669"/>
    <property type="project" value="InterPro"/>
</dbReference>
<dbReference type="InterPro" id="IPR036263">
    <property type="entry name" value="Chorismate_II_sf"/>
</dbReference>
<keyword evidence="3" id="KW-0175">Coiled coil</keyword>